<dbReference type="GO" id="GO:0008360">
    <property type="term" value="P:regulation of cell shape"/>
    <property type="evidence" value="ECO:0007669"/>
    <property type="project" value="UniProtKB-KW"/>
</dbReference>
<comment type="pathway">
    <text evidence="1">Cell wall biogenesis; peptidoglycan biosynthesis.</text>
</comment>
<dbReference type="GO" id="GO:0071555">
    <property type="term" value="P:cell wall organization"/>
    <property type="evidence" value="ECO:0007669"/>
    <property type="project" value="UniProtKB-KW"/>
</dbReference>
<name>A0A2H0KLR6_9BACT</name>
<dbReference type="GO" id="GO:0005737">
    <property type="term" value="C:cytoplasm"/>
    <property type="evidence" value="ECO:0007669"/>
    <property type="project" value="UniProtKB-UniRule"/>
</dbReference>
<dbReference type="HAMAP" id="MF_02209">
    <property type="entry name" value="MurL"/>
    <property type="match status" value="1"/>
</dbReference>
<dbReference type="GO" id="GO:0051301">
    <property type="term" value="P:cell division"/>
    <property type="evidence" value="ECO:0007669"/>
    <property type="project" value="UniProtKB-KW"/>
</dbReference>
<keyword evidence="1" id="KW-0413">Isomerase</keyword>
<evidence type="ECO:0000259" key="2">
    <source>
        <dbReference type="Pfam" id="PF26298"/>
    </source>
</evidence>
<organism evidence="4 5">
    <name type="scientific">Candidatus Roizmanbacteria bacterium CG11_big_fil_rev_8_21_14_0_20_37_16</name>
    <dbReference type="NCBI Taxonomy" id="1974857"/>
    <lineage>
        <taxon>Bacteria</taxon>
        <taxon>Candidatus Roizmaniibacteriota</taxon>
    </lineage>
</organism>
<keyword evidence="1" id="KW-0131">Cell cycle</keyword>
<gene>
    <name evidence="1" type="primary">murL</name>
    <name evidence="4" type="ORF">COV87_03015</name>
</gene>
<dbReference type="Pfam" id="PF26298">
    <property type="entry name" value="MurL_epimerase_C"/>
    <property type="match status" value="1"/>
</dbReference>
<evidence type="ECO:0000313" key="4">
    <source>
        <dbReference type="EMBL" id="PIQ71503.1"/>
    </source>
</evidence>
<keyword evidence="1" id="KW-0573">Peptidoglycan synthesis</keyword>
<dbReference type="Proteomes" id="UP000229497">
    <property type="component" value="Unassembled WGS sequence"/>
</dbReference>
<accession>A0A2H0KLR6</accession>
<dbReference type="GO" id="GO:0016855">
    <property type="term" value="F:racemase and epimerase activity, acting on amino acids and derivatives"/>
    <property type="evidence" value="ECO:0007669"/>
    <property type="project" value="UniProtKB-UniRule"/>
</dbReference>
<evidence type="ECO:0000313" key="5">
    <source>
        <dbReference type="Proteomes" id="UP000229497"/>
    </source>
</evidence>
<sequence length="402" mass="46229">MESFIFDSYHIDASKTVLSFVYFVGPARFEEKIYLPKPISSTVDKEVLKELLFNLHLALGISYWKMHCSPVIEIKSRKLTKEQSLFWELVYTKGLGEFYYRNNIDFRTLVSFPFAENASAQPKDITLKKRQLVGIGGGKDSVVTWERLKKDAIPAMGLLIETQKKYSMIDELLAVGSIPVIRIRREMDEKLIELKNNTSFYNGHVPISMIYAWIGLLSCVLYDYSSFVVSNEKSADEGNTEHFGMKVNHQWSKSEEFEVAISYYLNTYVSPSLTYYSPLRQLTELEIVKEFISYPRYIPVVSSCNRNFSVTNPLQGKRWCGQCPKCAFAFLLFAAHLPKEEVIKMFAKNLFDDATLIDTFKDLIGMGGLKPFECVGTFEESREAMKMIIKKGEFKIPEEIKI</sequence>
<dbReference type="InterPro" id="IPR043689">
    <property type="entry name" value="MurL"/>
</dbReference>
<proteinExistence type="inferred from homology"/>
<dbReference type="AlphaFoldDB" id="A0A2H0KLR6"/>
<evidence type="ECO:0000256" key="1">
    <source>
        <dbReference type="HAMAP-Rule" id="MF_02209"/>
    </source>
</evidence>
<keyword evidence="1" id="KW-0133">Cell shape</keyword>
<comment type="catalytic activity">
    <reaction evidence="1">
        <text>UDP-N-acetyl-alpha-D-muramoyl-L-alanyl-L-glutamate + ATP + H2O = UDP-N-acetyl-alpha-D-muramoyl-L-alanyl-D-glutamate + AMP + diphosphate + H(+)</text>
        <dbReference type="Rhea" id="RHEA:58812"/>
        <dbReference type="ChEBI" id="CHEBI:15377"/>
        <dbReference type="ChEBI" id="CHEBI:15378"/>
        <dbReference type="ChEBI" id="CHEBI:30616"/>
        <dbReference type="ChEBI" id="CHEBI:33019"/>
        <dbReference type="ChEBI" id="CHEBI:83900"/>
        <dbReference type="ChEBI" id="CHEBI:142725"/>
        <dbReference type="ChEBI" id="CHEBI:456215"/>
        <dbReference type="EC" id="5.1.1.23"/>
    </reaction>
</comment>
<feature type="domain" description="MurL N-terminal" evidence="3">
    <location>
        <begin position="1"/>
        <end position="277"/>
    </location>
</feature>
<protein>
    <recommendedName>
        <fullName evidence="1">UDP-N-acetyl-alpha-D-muramoyl-L-alanyl-L-glutamate epimerase</fullName>
        <ecNumber evidence="1">5.1.1.23</ecNumber>
    </recommendedName>
    <alternativeName>
        <fullName evidence="1">UDP-MurNAc-L-Ala-L-Glu epimerase</fullName>
    </alternativeName>
</protein>
<comment type="caution">
    <text evidence="4">The sequence shown here is derived from an EMBL/GenBank/DDBJ whole genome shotgun (WGS) entry which is preliminary data.</text>
</comment>
<dbReference type="EMBL" id="PCVK01000087">
    <property type="protein sequence ID" value="PIQ71503.1"/>
    <property type="molecule type" value="Genomic_DNA"/>
</dbReference>
<feature type="domain" description="MurL C-terminal" evidence="2">
    <location>
        <begin position="300"/>
        <end position="393"/>
    </location>
</feature>
<comment type="similarity">
    <text evidence="1">Belongs to the MurL family.</text>
</comment>
<dbReference type="Pfam" id="PF26299">
    <property type="entry name" value="MurL_N"/>
    <property type="match status" value="1"/>
</dbReference>
<dbReference type="InterPro" id="IPR058741">
    <property type="entry name" value="MurL_C"/>
</dbReference>
<evidence type="ECO:0000259" key="3">
    <source>
        <dbReference type="Pfam" id="PF26299"/>
    </source>
</evidence>
<reference evidence="4 5" key="1">
    <citation type="submission" date="2017-09" db="EMBL/GenBank/DDBJ databases">
        <title>Depth-based differentiation of microbial function through sediment-hosted aquifers and enrichment of novel symbionts in the deep terrestrial subsurface.</title>
        <authorList>
            <person name="Probst A.J."/>
            <person name="Ladd B."/>
            <person name="Jarett J.K."/>
            <person name="Geller-Mcgrath D.E."/>
            <person name="Sieber C.M."/>
            <person name="Emerson J.B."/>
            <person name="Anantharaman K."/>
            <person name="Thomas B.C."/>
            <person name="Malmstrom R."/>
            <person name="Stieglmeier M."/>
            <person name="Klingl A."/>
            <person name="Woyke T."/>
            <person name="Ryan C.M."/>
            <person name="Banfield J.F."/>
        </authorList>
    </citation>
    <scope>NUCLEOTIDE SEQUENCE [LARGE SCALE GENOMIC DNA]</scope>
    <source>
        <strain evidence="4">CG11_big_fil_rev_8_21_14_0_20_37_16</strain>
    </source>
</reference>
<dbReference type="UniPathway" id="UPA00219"/>
<dbReference type="InterPro" id="IPR058740">
    <property type="entry name" value="MurL_N"/>
</dbReference>
<dbReference type="GO" id="GO:0009252">
    <property type="term" value="P:peptidoglycan biosynthetic process"/>
    <property type="evidence" value="ECO:0007669"/>
    <property type="project" value="UniProtKB-UniRule"/>
</dbReference>
<comment type="function">
    <text evidence="1">Cell wall formation. Catalyzes epimerization of the terminal L-glutamate in UDP-N-acetyl-alpha-D-muramoyl-L-alanyl-L-glutamate.</text>
</comment>
<keyword evidence="1" id="KW-0132">Cell division</keyword>
<keyword evidence="1" id="KW-0961">Cell wall biogenesis/degradation</keyword>
<dbReference type="EC" id="5.1.1.23" evidence="1"/>